<evidence type="ECO:0000313" key="2">
    <source>
        <dbReference type="Proteomes" id="UP000053372"/>
    </source>
</evidence>
<organism evidence="1 2">
    <name type="scientific">Mastigocoleus testarum BC008</name>
    <dbReference type="NCBI Taxonomy" id="371196"/>
    <lineage>
        <taxon>Bacteria</taxon>
        <taxon>Bacillati</taxon>
        <taxon>Cyanobacteriota</taxon>
        <taxon>Cyanophyceae</taxon>
        <taxon>Nostocales</taxon>
        <taxon>Hapalosiphonaceae</taxon>
        <taxon>Mastigocoleus</taxon>
    </lineage>
</organism>
<proteinExistence type="predicted"/>
<dbReference type="AlphaFoldDB" id="A0A0V7ZK37"/>
<comment type="caution">
    <text evidence="1">The sequence shown here is derived from an EMBL/GenBank/DDBJ whole genome shotgun (WGS) entry which is preliminary data.</text>
</comment>
<keyword evidence="2" id="KW-1185">Reference proteome</keyword>
<dbReference type="EMBL" id="LMTZ01000115">
    <property type="protein sequence ID" value="KST64970.1"/>
    <property type="molecule type" value="Genomic_DNA"/>
</dbReference>
<evidence type="ECO:0000313" key="1">
    <source>
        <dbReference type="EMBL" id="KST64970.1"/>
    </source>
</evidence>
<protein>
    <submittedName>
        <fullName evidence="1">Uncharacterized protein</fullName>
    </submittedName>
</protein>
<dbReference type="Proteomes" id="UP000053372">
    <property type="component" value="Unassembled WGS sequence"/>
</dbReference>
<gene>
    <name evidence="1" type="ORF">BC008_19380</name>
</gene>
<sequence>MDDFSHKCNILSITYYSLRRRQYITPTTSKYGGDLPVTNYQLPITSYQLPITNYPLPVTNYQLPITNYQLPITHYPFTDESK</sequence>
<name>A0A0V7ZK37_9CYAN</name>
<reference evidence="1 2" key="1">
    <citation type="journal article" date="2015" name="Genome Announc.">
        <title>Draft Genome of the Euendolithic (true boring) Cyanobacterium Mastigocoleus testarum strain BC008.</title>
        <authorList>
            <person name="Guida B.S."/>
            <person name="Garcia-Pichel F."/>
        </authorList>
    </citation>
    <scope>NUCLEOTIDE SEQUENCE [LARGE SCALE GENOMIC DNA]</scope>
    <source>
        <strain evidence="1 2">BC008</strain>
    </source>
</reference>
<accession>A0A0V7ZK37</accession>